<reference evidence="1 2" key="1">
    <citation type="journal article" date="2019" name="J Genomics">
        <title>The Draft Genome of a Hydrogen-producing Cyanobacterium, Arthrospira platensis NIES-46.</title>
        <authorList>
            <person name="Suzuki S."/>
            <person name="Yamaguchi H."/>
            <person name="Kawachi M."/>
        </authorList>
    </citation>
    <scope>NUCLEOTIDE SEQUENCE [LARGE SCALE GENOMIC DNA]</scope>
    <source>
        <strain evidence="1 2">NIES-46</strain>
    </source>
</reference>
<evidence type="ECO:0000313" key="1">
    <source>
        <dbReference type="EMBL" id="GCE95285.1"/>
    </source>
</evidence>
<proteinExistence type="predicted"/>
<keyword evidence="2" id="KW-1185">Reference proteome</keyword>
<dbReference type="RefSeq" id="WP_006619572.1">
    <property type="nucleotide sequence ID" value="NZ_BIMW01000126.1"/>
</dbReference>
<dbReference type="GeneID" id="301684135"/>
<dbReference type="Proteomes" id="UP000326169">
    <property type="component" value="Unassembled WGS sequence"/>
</dbReference>
<accession>A0A5M3TA70</accession>
<name>A0A5M3TA70_LIMPL</name>
<gene>
    <name evidence="1" type="ORF">NIES46_33480</name>
</gene>
<comment type="caution">
    <text evidence="1">The sequence shown here is derived from an EMBL/GenBank/DDBJ whole genome shotgun (WGS) entry which is preliminary data.</text>
</comment>
<sequence>MINIIEPETDFSFYYYHTNDQSDRTTVQAIVENADPRKHTIYITAKEAGQAIWSDVYISYL</sequence>
<protein>
    <submittedName>
        <fullName evidence="1">Uncharacterized protein</fullName>
    </submittedName>
</protein>
<dbReference type="Gene3D" id="3.30.450.20">
    <property type="entry name" value="PAS domain"/>
    <property type="match status" value="1"/>
</dbReference>
<organism evidence="1 2">
    <name type="scientific">Limnospira platensis NIES-46</name>
    <dbReference type="NCBI Taxonomy" id="1236695"/>
    <lineage>
        <taxon>Bacteria</taxon>
        <taxon>Bacillati</taxon>
        <taxon>Cyanobacteriota</taxon>
        <taxon>Cyanophyceae</taxon>
        <taxon>Oscillatoriophycideae</taxon>
        <taxon>Oscillatoriales</taxon>
        <taxon>Sirenicapillariaceae</taxon>
        <taxon>Limnospira</taxon>
    </lineage>
</organism>
<evidence type="ECO:0000313" key="2">
    <source>
        <dbReference type="Proteomes" id="UP000326169"/>
    </source>
</evidence>
<dbReference type="EMBL" id="BIMW01000126">
    <property type="protein sequence ID" value="GCE95285.1"/>
    <property type="molecule type" value="Genomic_DNA"/>
</dbReference>